<evidence type="ECO:0000313" key="2">
    <source>
        <dbReference type="EMBL" id="QDS68494.1"/>
    </source>
</evidence>
<reference evidence="2 3" key="1">
    <citation type="submission" date="2019-07" db="EMBL/GenBank/DDBJ databases">
        <title>Finished genome of Venturia effusa.</title>
        <authorList>
            <person name="Young C.A."/>
            <person name="Cox M.P."/>
            <person name="Ganley A.R.D."/>
            <person name="David W.J."/>
        </authorList>
    </citation>
    <scope>NUCLEOTIDE SEQUENCE [LARGE SCALE GENOMIC DNA]</scope>
    <source>
        <strain evidence="3">albino</strain>
    </source>
</reference>
<protein>
    <submittedName>
        <fullName evidence="2">Uncharacterized protein</fullName>
    </submittedName>
</protein>
<proteinExistence type="predicted"/>
<dbReference type="OrthoDB" id="10519868at2759"/>
<dbReference type="Proteomes" id="UP000316270">
    <property type="component" value="Chromosome 1"/>
</dbReference>
<feature type="compositionally biased region" description="Basic and acidic residues" evidence="1">
    <location>
        <begin position="7"/>
        <end position="29"/>
    </location>
</feature>
<organism evidence="2 3">
    <name type="scientific">Venturia effusa</name>
    <dbReference type="NCBI Taxonomy" id="50376"/>
    <lineage>
        <taxon>Eukaryota</taxon>
        <taxon>Fungi</taxon>
        <taxon>Dikarya</taxon>
        <taxon>Ascomycota</taxon>
        <taxon>Pezizomycotina</taxon>
        <taxon>Dothideomycetes</taxon>
        <taxon>Pleosporomycetidae</taxon>
        <taxon>Venturiales</taxon>
        <taxon>Venturiaceae</taxon>
        <taxon>Venturia</taxon>
    </lineage>
</organism>
<keyword evidence="3" id="KW-1185">Reference proteome</keyword>
<feature type="region of interest" description="Disordered" evidence="1">
    <location>
        <begin position="1"/>
        <end position="31"/>
    </location>
</feature>
<feature type="compositionally biased region" description="Basic and acidic residues" evidence="1">
    <location>
        <begin position="62"/>
        <end position="79"/>
    </location>
</feature>
<dbReference type="AlphaFoldDB" id="A0A517KYP0"/>
<name>A0A517KYP0_9PEZI</name>
<accession>A0A517KYP0</accession>
<evidence type="ECO:0000256" key="1">
    <source>
        <dbReference type="SAM" id="MobiDB-lite"/>
    </source>
</evidence>
<dbReference type="EMBL" id="CP042185">
    <property type="protein sequence ID" value="QDS68494.1"/>
    <property type="molecule type" value="Genomic_DNA"/>
</dbReference>
<feature type="region of interest" description="Disordered" evidence="1">
    <location>
        <begin position="62"/>
        <end position="82"/>
    </location>
</feature>
<gene>
    <name evidence="2" type="ORF">FKW77_010861</name>
</gene>
<sequence>MDTFLQKLEKHGIRVSADEPASKRQKMDVEETAADGDVMEDIQMADGASISMLSDVQMIEGDSRTTKDGQQKPEKDTPKRHYPTAMDIIPEQEFLKLPAEMRQLIYEAYLSDCQTVNGLIYQHPAITNPSSLPPAPTYQNKAAPTTATSTETQIEQQITNTITTVLKPHPFVLLNNHQITSEYSGAARKYMIHALTIPVTTLHLLPTWPSTTIPRAELTRLKLTIDFGRLTNDVDHARVRADIVAFVHSMPKLVDLQILFVHELVRDVGTGLLLNDWQVVRRMLNDDFCVIGAL</sequence>
<evidence type="ECO:0000313" key="3">
    <source>
        <dbReference type="Proteomes" id="UP000316270"/>
    </source>
</evidence>